<evidence type="ECO:0000313" key="2">
    <source>
        <dbReference type="EMBL" id="RWR23857.1"/>
    </source>
</evidence>
<evidence type="ECO:0000313" key="3">
    <source>
        <dbReference type="Proteomes" id="UP000284476"/>
    </source>
</evidence>
<reference evidence="2 3" key="1">
    <citation type="submission" date="2019-01" db="EMBL/GenBank/DDBJ databases">
        <title>Sinorhodobacter populi sp. nov. isolated from the symptomatic bark tissue of Populus euramericana canker.</title>
        <authorList>
            <person name="Xu G."/>
        </authorList>
    </citation>
    <scope>NUCLEOTIDE SEQUENCE [LARGE SCALE GENOMIC DNA]</scope>
    <source>
        <strain evidence="2 3">SK2B-1</strain>
    </source>
</reference>
<dbReference type="GO" id="GO:0016787">
    <property type="term" value="F:hydrolase activity"/>
    <property type="evidence" value="ECO:0007669"/>
    <property type="project" value="UniProtKB-KW"/>
</dbReference>
<evidence type="ECO:0000256" key="1">
    <source>
        <dbReference type="ARBA" id="ARBA00022801"/>
    </source>
</evidence>
<dbReference type="InterPro" id="IPR006439">
    <property type="entry name" value="HAD-SF_hydro_IA"/>
</dbReference>
<organism evidence="2 3">
    <name type="scientific">Paenirhodobacter populi</name>
    <dbReference type="NCBI Taxonomy" id="2306993"/>
    <lineage>
        <taxon>Bacteria</taxon>
        <taxon>Pseudomonadati</taxon>
        <taxon>Pseudomonadota</taxon>
        <taxon>Alphaproteobacteria</taxon>
        <taxon>Rhodobacterales</taxon>
        <taxon>Rhodobacter group</taxon>
        <taxon>Paenirhodobacter</taxon>
    </lineage>
</organism>
<accession>A0A443JTN4</accession>
<dbReference type="Pfam" id="PF00702">
    <property type="entry name" value="Hydrolase"/>
    <property type="match status" value="1"/>
</dbReference>
<dbReference type="SFLD" id="SFLDS00003">
    <property type="entry name" value="Haloacid_Dehalogenase"/>
    <property type="match status" value="1"/>
</dbReference>
<reference evidence="2 3" key="2">
    <citation type="submission" date="2019-01" db="EMBL/GenBank/DDBJ databases">
        <authorList>
            <person name="Li Y."/>
        </authorList>
    </citation>
    <scope>NUCLEOTIDE SEQUENCE [LARGE SCALE GENOMIC DNA]</scope>
    <source>
        <strain evidence="2 3">SK2B-1</strain>
    </source>
</reference>
<dbReference type="EMBL" id="SAUZ01000002">
    <property type="protein sequence ID" value="RWR23857.1"/>
    <property type="molecule type" value="Genomic_DNA"/>
</dbReference>
<dbReference type="Gene3D" id="3.40.50.1000">
    <property type="entry name" value="HAD superfamily/HAD-like"/>
    <property type="match status" value="1"/>
</dbReference>
<dbReference type="AlphaFoldDB" id="A0A443JTN4"/>
<dbReference type="SUPFAM" id="SSF56784">
    <property type="entry name" value="HAD-like"/>
    <property type="match status" value="1"/>
</dbReference>
<sequence length="241" mass="26467">MPMKAIRAVAFDCFGTLLHIRSPRNPWKALLAEARRKGGSLKLDPRREPIPTIEAFAAACGVEFRPEWGRDLDAEIASIEVAPDAPDVLRRLRATGFRLALASNLAPAYVPAVERLLGDRVDVTCFSCDPDMRALKREREFFEVLRTRLGLPASRILMIGDSLGSDIRGAAAAGMPTLHLALSMAVPAPGRIRSLSEVPVLLKDAEGHELMRRRAARDNVDAALHILNRVVPDVPPDEEDE</sequence>
<dbReference type="PANTHER" id="PTHR43316:SF3">
    <property type="entry name" value="HALOACID DEHALOGENASE, TYPE II (AFU_ORTHOLOGUE AFUA_2G07750)-RELATED"/>
    <property type="match status" value="1"/>
</dbReference>
<dbReference type="PANTHER" id="PTHR43316">
    <property type="entry name" value="HYDROLASE, HALOACID DELAHOGENASE-RELATED"/>
    <property type="match status" value="1"/>
</dbReference>
<dbReference type="InterPro" id="IPR051540">
    <property type="entry name" value="S-2-haloacid_dehalogenase"/>
</dbReference>
<name>A0A443JTN4_9RHOB</name>
<comment type="caution">
    <text evidence="2">The sequence shown here is derived from an EMBL/GenBank/DDBJ whole genome shotgun (WGS) entry which is preliminary data.</text>
</comment>
<dbReference type="InterPro" id="IPR036412">
    <property type="entry name" value="HAD-like_sf"/>
</dbReference>
<keyword evidence="1 2" id="KW-0378">Hydrolase</keyword>
<dbReference type="PRINTS" id="PR00413">
    <property type="entry name" value="HADHALOGNASE"/>
</dbReference>
<dbReference type="InterPro" id="IPR023214">
    <property type="entry name" value="HAD_sf"/>
</dbReference>
<gene>
    <name evidence="2" type="ORF">D2T30_01700</name>
</gene>
<protein>
    <submittedName>
        <fullName evidence="2">HAD family hydrolase</fullName>
    </submittedName>
</protein>
<proteinExistence type="predicted"/>
<dbReference type="Proteomes" id="UP000284476">
    <property type="component" value="Unassembled WGS sequence"/>
</dbReference>
<dbReference type="SFLD" id="SFLDG01129">
    <property type="entry name" value="C1.5:_HAD__Beta-PGM__Phosphata"/>
    <property type="match status" value="1"/>
</dbReference>